<keyword evidence="2" id="KW-1185">Reference proteome</keyword>
<comment type="caution">
    <text evidence="1">The sequence shown here is derived from an EMBL/GenBank/DDBJ whole genome shotgun (WGS) entry which is preliminary data.</text>
</comment>
<gene>
    <name evidence="1" type="ORF">BJ138DRAFT_1089099</name>
</gene>
<protein>
    <submittedName>
        <fullName evidence="1">Uncharacterized protein</fullName>
    </submittedName>
</protein>
<name>A0ACB8A8P1_9AGAM</name>
<proteinExistence type="predicted"/>
<dbReference type="Proteomes" id="UP000790377">
    <property type="component" value="Unassembled WGS sequence"/>
</dbReference>
<dbReference type="EMBL" id="MU267747">
    <property type="protein sequence ID" value="KAH7909665.1"/>
    <property type="molecule type" value="Genomic_DNA"/>
</dbReference>
<evidence type="ECO:0000313" key="1">
    <source>
        <dbReference type="EMBL" id="KAH7909665.1"/>
    </source>
</evidence>
<reference evidence="1" key="1">
    <citation type="journal article" date="2021" name="New Phytol.">
        <title>Evolutionary innovations through gain and loss of genes in the ectomycorrhizal Boletales.</title>
        <authorList>
            <person name="Wu G."/>
            <person name="Miyauchi S."/>
            <person name="Morin E."/>
            <person name="Kuo A."/>
            <person name="Drula E."/>
            <person name="Varga T."/>
            <person name="Kohler A."/>
            <person name="Feng B."/>
            <person name="Cao Y."/>
            <person name="Lipzen A."/>
            <person name="Daum C."/>
            <person name="Hundley H."/>
            <person name="Pangilinan J."/>
            <person name="Johnson J."/>
            <person name="Barry K."/>
            <person name="LaButti K."/>
            <person name="Ng V."/>
            <person name="Ahrendt S."/>
            <person name="Min B."/>
            <person name="Choi I.G."/>
            <person name="Park H."/>
            <person name="Plett J.M."/>
            <person name="Magnuson J."/>
            <person name="Spatafora J.W."/>
            <person name="Nagy L.G."/>
            <person name="Henrissat B."/>
            <person name="Grigoriev I.V."/>
            <person name="Yang Z.L."/>
            <person name="Xu J."/>
            <person name="Martin F.M."/>
        </authorList>
    </citation>
    <scope>NUCLEOTIDE SEQUENCE</scope>
    <source>
        <strain evidence="1">ATCC 28755</strain>
    </source>
</reference>
<accession>A0ACB8A8P1</accession>
<organism evidence="1 2">
    <name type="scientific">Hygrophoropsis aurantiaca</name>
    <dbReference type="NCBI Taxonomy" id="72124"/>
    <lineage>
        <taxon>Eukaryota</taxon>
        <taxon>Fungi</taxon>
        <taxon>Dikarya</taxon>
        <taxon>Basidiomycota</taxon>
        <taxon>Agaricomycotina</taxon>
        <taxon>Agaricomycetes</taxon>
        <taxon>Agaricomycetidae</taxon>
        <taxon>Boletales</taxon>
        <taxon>Coniophorineae</taxon>
        <taxon>Hygrophoropsidaceae</taxon>
        <taxon>Hygrophoropsis</taxon>
    </lineage>
</organism>
<sequence length="525" mass="60205">MHRALTVPELLDEIFSYYHSTYGERRGRSRAKRRTLLTLATACSTFQDHAIAALWRRVIGFRRPILCFLRNGAKSPLLPATEDKWDELGWKLCQSISSEDWLRFEKRASHIREIMIGYGDFQGISIFMAFLSVKYLPRGSQGHLFSKLRTLNWKGDHLTEWPFIHLFASPSLRSLAFWFDEKEADISSSLQSTLEYYFPSLTCLKFNEFDFYPRTDEYFTTFTRVIESHSCWKLETFHGDAMDASALHHLSRMPNLKVLTIRIVTYSGGIVSDNGFSKLRSLKISSWSFDPIISLFRSARMPLETIQLEVLREPPTISQSMLQDVIFLIASQPCHGSLTKLTILTDAIPDRFDSTMDNTILRQLFVFCHLYYLRLEAVCTFDLKDDDLIELAAAWPNLNGLVLNYHHGWKHTSAITFTGLASLLRGCPLMDTLSLSMDATRLDFGFLTTPGEDALNHRIHHLNLGDSIIEDPVTVAMILDDLFGSLEQVDAWSGVRHREDERSHYQILWAQVNTVLKALPEGESD</sequence>
<evidence type="ECO:0000313" key="2">
    <source>
        <dbReference type="Proteomes" id="UP000790377"/>
    </source>
</evidence>